<evidence type="ECO:0000256" key="2">
    <source>
        <dbReference type="ARBA" id="ARBA00023015"/>
    </source>
</evidence>
<dbReference type="PANTHER" id="PTHR30126:SF40">
    <property type="entry name" value="HTH-TYPE TRANSCRIPTIONAL REGULATOR GLTR"/>
    <property type="match status" value="1"/>
</dbReference>
<accession>A0AAW6RPE3</accession>
<dbReference type="InterPro" id="IPR005119">
    <property type="entry name" value="LysR_subst-bd"/>
</dbReference>
<dbReference type="Pfam" id="PF03466">
    <property type="entry name" value="LysR_substrate"/>
    <property type="match status" value="1"/>
</dbReference>
<proteinExistence type="inferred from homology"/>
<dbReference type="GO" id="GO:0000976">
    <property type="term" value="F:transcription cis-regulatory region binding"/>
    <property type="evidence" value="ECO:0007669"/>
    <property type="project" value="TreeGrafter"/>
</dbReference>
<comment type="similarity">
    <text evidence="1">Belongs to the LysR transcriptional regulatory family.</text>
</comment>
<keyword evidence="4" id="KW-0804">Transcription</keyword>
<reference evidence="6 7" key="1">
    <citation type="submission" date="2023-04" db="EMBL/GenBank/DDBJ databases">
        <title>Ottowia paracancer sp. nov., isolated from human stomach.</title>
        <authorList>
            <person name="Song Y."/>
        </authorList>
    </citation>
    <scope>NUCLEOTIDE SEQUENCE [LARGE SCALE GENOMIC DNA]</scope>
    <source>
        <strain evidence="6 7">10c7w1</strain>
    </source>
</reference>
<evidence type="ECO:0000256" key="3">
    <source>
        <dbReference type="ARBA" id="ARBA00023125"/>
    </source>
</evidence>
<dbReference type="InterPro" id="IPR036388">
    <property type="entry name" value="WH-like_DNA-bd_sf"/>
</dbReference>
<protein>
    <submittedName>
        <fullName evidence="6">LysR family transcriptional regulator</fullName>
    </submittedName>
</protein>
<dbReference type="SUPFAM" id="SSF46785">
    <property type="entry name" value="Winged helix' DNA-binding domain"/>
    <property type="match status" value="1"/>
</dbReference>
<comment type="caution">
    <text evidence="6">The sequence shown here is derived from an EMBL/GenBank/DDBJ whole genome shotgun (WGS) entry which is preliminary data.</text>
</comment>
<gene>
    <name evidence="6" type="ORF">QB898_12675</name>
</gene>
<dbReference type="Pfam" id="PF00126">
    <property type="entry name" value="HTH_1"/>
    <property type="match status" value="1"/>
</dbReference>
<organism evidence="6 7">
    <name type="scientific">Ottowia cancrivicina</name>
    <dbReference type="NCBI Taxonomy" id="3040346"/>
    <lineage>
        <taxon>Bacteria</taxon>
        <taxon>Pseudomonadati</taxon>
        <taxon>Pseudomonadota</taxon>
        <taxon>Betaproteobacteria</taxon>
        <taxon>Burkholderiales</taxon>
        <taxon>Comamonadaceae</taxon>
        <taxon>Ottowia</taxon>
    </lineage>
</organism>
<dbReference type="PRINTS" id="PR00039">
    <property type="entry name" value="HTHLYSR"/>
</dbReference>
<dbReference type="GO" id="GO:0003700">
    <property type="term" value="F:DNA-binding transcription factor activity"/>
    <property type="evidence" value="ECO:0007669"/>
    <property type="project" value="InterPro"/>
</dbReference>
<dbReference type="RefSeq" id="WP_279525242.1">
    <property type="nucleotide sequence ID" value="NZ_JARVII010000042.1"/>
</dbReference>
<dbReference type="FunFam" id="1.10.10.10:FF:000001">
    <property type="entry name" value="LysR family transcriptional regulator"/>
    <property type="match status" value="1"/>
</dbReference>
<evidence type="ECO:0000313" key="6">
    <source>
        <dbReference type="EMBL" id="MDG9700546.1"/>
    </source>
</evidence>
<evidence type="ECO:0000256" key="1">
    <source>
        <dbReference type="ARBA" id="ARBA00009437"/>
    </source>
</evidence>
<evidence type="ECO:0000259" key="5">
    <source>
        <dbReference type="PROSITE" id="PS50931"/>
    </source>
</evidence>
<dbReference type="Gene3D" id="1.10.10.10">
    <property type="entry name" value="Winged helix-like DNA-binding domain superfamily/Winged helix DNA-binding domain"/>
    <property type="match status" value="1"/>
</dbReference>
<evidence type="ECO:0000256" key="4">
    <source>
        <dbReference type="ARBA" id="ARBA00023163"/>
    </source>
</evidence>
<dbReference type="AlphaFoldDB" id="A0AAW6RPE3"/>
<keyword evidence="3" id="KW-0238">DNA-binding</keyword>
<keyword evidence="7" id="KW-1185">Reference proteome</keyword>
<dbReference type="InterPro" id="IPR036390">
    <property type="entry name" value="WH_DNA-bd_sf"/>
</dbReference>
<dbReference type="SUPFAM" id="SSF53850">
    <property type="entry name" value="Periplasmic binding protein-like II"/>
    <property type="match status" value="1"/>
</dbReference>
<dbReference type="Proteomes" id="UP001237156">
    <property type="component" value="Unassembled WGS sequence"/>
</dbReference>
<dbReference type="EMBL" id="JARVII010000042">
    <property type="protein sequence ID" value="MDG9700546.1"/>
    <property type="molecule type" value="Genomic_DNA"/>
</dbReference>
<dbReference type="CDD" id="cd05466">
    <property type="entry name" value="PBP2_LTTR_substrate"/>
    <property type="match status" value="1"/>
</dbReference>
<sequence length="297" mass="31687">MEIYQLRTLLAVAREGSITRASERLFLSQPAISAHIKAMEDELGIALFERTPRGMSLTANGAQLLERAGRIMALHREFIEEARRIKGRISGRVRLGAIRNPSARVLGRLLARLSHACPDIEVALTHGTSGEIARAIRGGSLDAGFYAEAGAPDDSLHAIEAGRFAVRLAAPPGWAANAASPDWRALAGRPWICPQPGTCCGQVLDEWFDSQGFRPARMVSIDQESVTATLIAGGVGIGLLHAETAQRAQARGEAELLGGPVREVALLFACLRERRQEPLISAAISAAREAAAHEGGA</sequence>
<evidence type="ECO:0000313" key="7">
    <source>
        <dbReference type="Proteomes" id="UP001237156"/>
    </source>
</evidence>
<feature type="domain" description="HTH lysR-type" evidence="5">
    <location>
        <begin position="1"/>
        <end position="58"/>
    </location>
</feature>
<dbReference type="PROSITE" id="PS50931">
    <property type="entry name" value="HTH_LYSR"/>
    <property type="match status" value="1"/>
</dbReference>
<dbReference type="InterPro" id="IPR000847">
    <property type="entry name" value="LysR_HTH_N"/>
</dbReference>
<keyword evidence="2" id="KW-0805">Transcription regulation</keyword>
<dbReference type="Gene3D" id="3.40.190.290">
    <property type="match status" value="1"/>
</dbReference>
<name>A0AAW6RPE3_9BURK</name>
<dbReference type="PANTHER" id="PTHR30126">
    <property type="entry name" value="HTH-TYPE TRANSCRIPTIONAL REGULATOR"/>
    <property type="match status" value="1"/>
</dbReference>